<dbReference type="RefSeq" id="WP_281803893.1">
    <property type="nucleotide sequence ID" value="NZ_BSEC01000001.1"/>
</dbReference>
<dbReference type="SUPFAM" id="SSF53850">
    <property type="entry name" value="Periplasmic binding protein-like II"/>
    <property type="match status" value="1"/>
</dbReference>
<dbReference type="EMBL" id="BSEC01000001">
    <property type="protein sequence ID" value="GLI93857.1"/>
    <property type="molecule type" value="Genomic_DNA"/>
</dbReference>
<sequence length="378" mass="40712">MKPRIIIGFIPLLDAASLLIAADKGFAAREGIDLELVREVSWSNIRDRLAIGHYDAAHLLAPMAIAATLGLSHVRTPLIAAMNLAANGNAITVSPTLHARLQEKATGDLADPAVSARALREIIRDGERRGAEPLTFGMTFPFSTHNYQLRYWMAEGGVDPDRDLRLVVVPPSYMVENIAKEQLDGFCVGAPWNAVAADAGVGVILHPGRAIVHPAPEKTLALRAVFAERDPQLVQALIRACLAAAEFVKAPENRAEVAALLARPDRVGVEAEILHRTLDGRLSANTQSEIPDYLIFGDRLSGRPDPAQAAWLYAQMRRWGQAAPSQEQAAQARRAFNPGCFDAATGAVAPPPSPITAFAGPDFDSDKVEEYVSAFATR</sequence>
<dbReference type="PANTHER" id="PTHR30024:SF43">
    <property type="entry name" value="BLL4572 PROTEIN"/>
    <property type="match status" value="1"/>
</dbReference>
<dbReference type="CDD" id="cd13553">
    <property type="entry name" value="PBP2_NrtA_CpmA_like"/>
    <property type="match status" value="1"/>
</dbReference>
<protein>
    <submittedName>
        <fullName evidence="6">Nitrate transporter</fullName>
    </submittedName>
</protein>
<dbReference type="Proteomes" id="UP001144323">
    <property type="component" value="Unassembled WGS sequence"/>
</dbReference>
<accession>A0A9W6GVM6</accession>
<keyword evidence="4" id="KW-0997">Cell inner membrane</keyword>
<comment type="caution">
    <text evidence="6">The sequence shown here is derived from an EMBL/GenBank/DDBJ whole genome shotgun (WGS) entry which is preliminary data.</text>
</comment>
<keyword evidence="5" id="KW-0472">Membrane</keyword>
<keyword evidence="3" id="KW-1003">Cell membrane</keyword>
<evidence type="ECO:0000313" key="6">
    <source>
        <dbReference type="EMBL" id="GLI93857.1"/>
    </source>
</evidence>
<evidence type="ECO:0000313" key="7">
    <source>
        <dbReference type="Proteomes" id="UP001144323"/>
    </source>
</evidence>
<dbReference type="AlphaFoldDB" id="A0A9W6GVM6"/>
<proteinExistence type="predicted"/>
<keyword evidence="7" id="KW-1185">Reference proteome</keyword>
<evidence type="ECO:0000256" key="1">
    <source>
        <dbReference type="ARBA" id="ARBA00004308"/>
    </source>
</evidence>
<reference evidence="6" key="1">
    <citation type="journal article" date="2023" name="Int. J. Syst. Evol. Microbiol.">
        <title>Methylocystis iwaonis sp. nov., a type II methane-oxidizing bacterium from surface soil of a rice paddy field in Japan, and emended description of the genus Methylocystis (ex Whittenbury et al. 1970) Bowman et al. 1993.</title>
        <authorList>
            <person name="Kaise H."/>
            <person name="Sawadogo J.B."/>
            <person name="Alam M.S."/>
            <person name="Ueno C."/>
            <person name="Dianou D."/>
            <person name="Shinjo R."/>
            <person name="Asakawa S."/>
        </authorList>
    </citation>
    <scope>NUCLEOTIDE SEQUENCE</scope>
    <source>
        <strain evidence="6">LMG27198</strain>
    </source>
</reference>
<evidence type="ECO:0000256" key="3">
    <source>
        <dbReference type="ARBA" id="ARBA00022475"/>
    </source>
</evidence>
<dbReference type="GO" id="GO:0012505">
    <property type="term" value="C:endomembrane system"/>
    <property type="evidence" value="ECO:0007669"/>
    <property type="project" value="UniProtKB-SubCell"/>
</dbReference>
<evidence type="ECO:0000256" key="2">
    <source>
        <dbReference type="ARBA" id="ARBA00022448"/>
    </source>
</evidence>
<name>A0A9W6GVM6_9HYPH</name>
<gene>
    <name evidence="6" type="ORF">LMG27198_28490</name>
</gene>
<keyword evidence="2" id="KW-0813">Transport</keyword>
<comment type="subcellular location">
    <subcellularLocation>
        <location evidence="1">Endomembrane system</location>
    </subcellularLocation>
</comment>
<evidence type="ECO:0000256" key="4">
    <source>
        <dbReference type="ARBA" id="ARBA00022519"/>
    </source>
</evidence>
<evidence type="ECO:0000256" key="5">
    <source>
        <dbReference type="ARBA" id="ARBA00023136"/>
    </source>
</evidence>
<dbReference type="InterPro" id="IPR044527">
    <property type="entry name" value="NrtA/CpmA_ABC-bd_dom"/>
</dbReference>
<organism evidence="6 7">
    <name type="scientific">Methylocystis echinoides</name>
    <dbReference type="NCBI Taxonomy" id="29468"/>
    <lineage>
        <taxon>Bacteria</taxon>
        <taxon>Pseudomonadati</taxon>
        <taxon>Pseudomonadota</taxon>
        <taxon>Alphaproteobacteria</taxon>
        <taxon>Hyphomicrobiales</taxon>
        <taxon>Methylocystaceae</taxon>
        <taxon>Methylocystis</taxon>
    </lineage>
</organism>
<dbReference type="Gene3D" id="3.40.190.10">
    <property type="entry name" value="Periplasmic binding protein-like II"/>
    <property type="match status" value="2"/>
</dbReference>
<dbReference type="PANTHER" id="PTHR30024">
    <property type="entry name" value="ALIPHATIC SULFONATES-BINDING PROTEIN-RELATED"/>
    <property type="match status" value="1"/>
</dbReference>
<dbReference type="Pfam" id="PF13379">
    <property type="entry name" value="NMT1_2"/>
    <property type="match status" value="1"/>
</dbReference>